<reference evidence="1" key="1">
    <citation type="submission" date="2018-03" db="EMBL/GenBank/DDBJ databases">
        <authorList>
            <person name="Guldener U."/>
        </authorList>
    </citation>
    <scope>NUCLEOTIDE SEQUENCE</scope>
</reference>
<dbReference type="Proteomes" id="UP001187734">
    <property type="component" value="Unassembled WGS sequence"/>
</dbReference>
<dbReference type="EMBL" id="ONZP01000111">
    <property type="protein sequence ID" value="SPJ73993.1"/>
    <property type="molecule type" value="Genomic_DNA"/>
</dbReference>
<dbReference type="AlphaFoldDB" id="A0AAE8SFI7"/>
<evidence type="ECO:0008006" key="3">
    <source>
        <dbReference type="Google" id="ProtNLM"/>
    </source>
</evidence>
<keyword evidence="2" id="KW-1185">Reference proteome</keyword>
<name>A0AAE8SFI7_9HYPO</name>
<protein>
    <recommendedName>
        <fullName evidence="3">F-box domain-containing protein</fullName>
    </recommendedName>
</protein>
<comment type="caution">
    <text evidence="1">The sequence shown here is derived from an EMBL/GenBank/DDBJ whole genome shotgun (WGS) entry which is preliminary data.</text>
</comment>
<evidence type="ECO:0000313" key="1">
    <source>
        <dbReference type="EMBL" id="SPJ73993.1"/>
    </source>
</evidence>
<sequence length="458" mass="52072">MSPGEVIENARHGSASLELLPPKILLLIISNFPNLDSLWNLLRASPQAWRLFDVNFLAITEGILSGPSSVIPPKIRELIRGVILVRSGALPFENLEEFQCRFMRGMIPFLLSQNAALKTLGPESLSPSAGAIVFRSVVATAYHISALLQAYLASCLERLRDPEFRPLHAHDPRPRYTHGYGPNNKWVRAWDRQFIGTPASIVDMGQPTWVEEMRVVRAMWIIQLMGEVQCLVADNPETIGWSDDDISTIRGMGPIDLFHDRDSPICETEPIKSAMYYLATRGDPYEDVFYRLPKAPTPSVNNRWITGVPNRNERVMELRAFRLNNKLHYLRRGSTLAEVPEGATPVELPILTEAHQWEQTEDAFNNRPYGISFWVRLRNDDMLIGSPIPGVKFDSFRPLGLAFWDRRRLYLLGLASGIDTRVYYDDQFYFFAWESILPPEEVESIKTALRDTRGICSS</sequence>
<accession>A0AAE8SFI7</accession>
<organism evidence="1 2">
    <name type="scientific">Fusarium torulosum</name>
    <dbReference type="NCBI Taxonomy" id="33205"/>
    <lineage>
        <taxon>Eukaryota</taxon>
        <taxon>Fungi</taxon>
        <taxon>Dikarya</taxon>
        <taxon>Ascomycota</taxon>
        <taxon>Pezizomycotina</taxon>
        <taxon>Sordariomycetes</taxon>
        <taxon>Hypocreomycetidae</taxon>
        <taxon>Hypocreales</taxon>
        <taxon>Nectriaceae</taxon>
        <taxon>Fusarium</taxon>
    </lineage>
</organism>
<evidence type="ECO:0000313" key="2">
    <source>
        <dbReference type="Proteomes" id="UP001187734"/>
    </source>
</evidence>
<gene>
    <name evidence="1" type="ORF">FTOL_03723</name>
</gene>
<proteinExistence type="predicted"/>